<comment type="similarity">
    <text evidence="1">Belongs to the LysR transcriptional regulatory family.</text>
</comment>
<feature type="domain" description="HTH lysR-type" evidence="5">
    <location>
        <begin position="1"/>
        <end position="58"/>
    </location>
</feature>
<evidence type="ECO:0000259" key="5">
    <source>
        <dbReference type="PROSITE" id="PS50931"/>
    </source>
</evidence>
<reference evidence="6" key="2">
    <citation type="journal article" date="2021" name="PeerJ">
        <title>Extensive microbial diversity within the chicken gut microbiome revealed by metagenomics and culture.</title>
        <authorList>
            <person name="Gilroy R."/>
            <person name="Ravi A."/>
            <person name="Getino M."/>
            <person name="Pursley I."/>
            <person name="Horton D.L."/>
            <person name="Alikhan N.F."/>
            <person name="Baker D."/>
            <person name="Gharbi K."/>
            <person name="Hall N."/>
            <person name="Watson M."/>
            <person name="Adriaenssens E.M."/>
            <person name="Foster-Nyarko E."/>
            <person name="Jarju S."/>
            <person name="Secka A."/>
            <person name="Antonio M."/>
            <person name="Oren A."/>
            <person name="Chaudhuri R.R."/>
            <person name="La Ragione R."/>
            <person name="Hildebrand F."/>
            <person name="Pallen M.J."/>
        </authorList>
    </citation>
    <scope>NUCLEOTIDE SEQUENCE</scope>
    <source>
        <strain evidence="6">ChiSjej5B23-6657</strain>
    </source>
</reference>
<dbReference type="InterPro" id="IPR005119">
    <property type="entry name" value="LysR_subst-bd"/>
</dbReference>
<dbReference type="SUPFAM" id="SSF53850">
    <property type="entry name" value="Periplasmic binding protein-like II"/>
    <property type="match status" value="1"/>
</dbReference>
<keyword evidence="3" id="KW-0238">DNA-binding</keyword>
<dbReference type="Gene3D" id="3.40.190.290">
    <property type="match status" value="1"/>
</dbReference>
<comment type="caution">
    <text evidence="6">The sequence shown here is derived from an EMBL/GenBank/DDBJ whole genome shotgun (WGS) entry which is preliminary data.</text>
</comment>
<evidence type="ECO:0000313" key="7">
    <source>
        <dbReference type="Proteomes" id="UP000823912"/>
    </source>
</evidence>
<dbReference type="PROSITE" id="PS50931">
    <property type="entry name" value="HTH_LYSR"/>
    <property type="match status" value="1"/>
</dbReference>
<evidence type="ECO:0000313" key="6">
    <source>
        <dbReference type="EMBL" id="HIR71812.1"/>
    </source>
</evidence>
<dbReference type="Pfam" id="PF00126">
    <property type="entry name" value="HTH_1"/>
    <property type="match status" value="1"/>
</dbReference>
<dbReference type="AlphaFoldDB" id="A0A9D1EBC6"/>
<dbReference type="PANTHER" id="PTHR30126:SF40">
    <property type="entry name" value="HTH-TYPE TRANSCRIPTIONAL REGULATOR GLTR"/>
    <property type="match status" value="1"/>
</dbReference>
<evidence type="ECO:0000256" key="1">
    <source>
        <dbReference type="ARBA" id="ARBA00009437"/>
    </source>
</evidence>
<organism evidence="6 7">
    <name type="scientific">Candidatus Pullilachnospira gallistercoris</name>
    <dbReference type="NCBI Taxonomy" id="2840911"/>
    <lineage>
        <taxon>Bacteria</taxon>
        <taxon>Bacillati</taxon>
        <taxon>Bacillota</taxon>
        <taxon>Clostridia</taxon>
        <taxon>Lachnospirales</taxon>
        <taxon>Lachnospiraceae</taxon>
        <taxon>Lachnospiraceae incertae sedis</taxon>
        <taxon>Candidatus Pullilachnospira</taxon>
    </lineage>
</organism>
<dbReference type="FunFam" id="1.10.10.10:FF:000001">
    <property type="entry name" value="LysR family transcriptional regulator"/>
    <property type="match status" value="1"/>
</dbReference>
<dbReference type="Gene3D" id="1.10.10.10">
    <property type="entry name" value="Winged helix-like DNA-binding domain superfamily/Winged helix DNA-binding domain"/>
    <property type="match status" value="1"/>
</dbReference>
<dbReference type="EMBL" id="DVHM01000188">
    <property type="protein sequence ID" value="HIR71812.1"/>
    <property type="molecule type" value="Genomic_DNA"/>
</dbReference>
<dbReference type="GO" id="GO:0003700">
    <property type="term" value="F:DNA-binding transcription factor activity"/>
    <property type="evidence" value="ECO:0007669"/>
    <property type="project" value="InterPro"/>
</dbReference>
<dbReference type="PANTHER" id="PTHR30126">
    <property type="entry name" value="HTH-TYPE TRANSCRIPTIONAL REGULATOR"/>
    <property type="match status" value="1"/>
</dbReference>
<sequence length="305" mass="34598">MTLRHLKIFVEVYRTGSITKAAERLHLSQPAVSNAIKDLESYYGVMLFERMNRKIYITKAGLMLWQYANSILSQLEEVREMIKDEESTSGIRIGSNVAFGALYLPAVLSDFCKKYPDIPIFTRIENSSRMEKAVLHNELDFAIVDTPANAVLFHCMPLCTEEMYLVYSPSCKALANREKEEISLKEATRLPMLLREEGSGSRNIIQKMFMQTGGKPTIISESASTKALISLCLLGQGVLLLPDRLATPYLESGQLRRLRVKDFNMSRSFVLIYHQSKYLTKSMQYFLDEMAQTDLSAIPADSDFS</sequence>
<proteinExistence type="inferred from homology"/>
<accession>A0A9D1EBC6</accession>
<evidence type="ECO:0000256" key="2">
    <source>
        <dbReference type="ARBA" id="ARBA00023015"/>
    </source>
</evidence>
<dbReference type="CDD" id="cd05466">
    <property type="entry name" value="PBP2_LTTR_substrate"/>
    <property type="match status" value="1"/>
</dbReference>
<keyword evidence="2" id="KW-0805">Transcription regulation</keyword>
<dbReference type="SUPFAM" id="SSF46785">
    <property type="entry name" value="Winged helix' DNA-binding domain"/>
    <property type="match status" value="1"/>
</dbReference>
<reference evidence="6" key="1">
    <citation type="submission" date="2020-10" db="EMBL/GenBank/DDBJ databases">
        <authorList>
            <person name="Gilroy R."/>
        </authorList>
    </citation>
    <scope>NUCLEOTIDE SEQUENCE</scope>
    <source>
        <strain evidence="6">ChiSjej5B23-6657</strain>
    </source>
</reference>
<protein>
    <submittedName>
        <fullName evidence="6">LysR family transcriptional regulator</fullName>
    </submittedName>
</protein>
<evidence type="ECO:0000256" key="4">
    <source>
        <dbReference type="ARBA" id="ARBA00023163"/>
    </source>
</evidence>
<gene>
    <name evidence="6" type="ORF">IAA55_11120</name>
</gene>
<dbReference type="PRINTS" id="PR00039">
    <property type="entry name" value="HTHLYSR"/>
</dbReference>
<keyword evidence="4" id="KW-0804">Transcription</keyword>
<name>A0A9D1EBC6_9FIRM</name>
<dbReference type="Pfam" id="PF03466">
    <property type="entry name" value="LysR_substrate"/>
    <property type="match status" value="1"/>
</dbReference>
<dbReference type="GO" id="GO:0000976">
    <property type="term" value="F:transcription cis-regulatory region binding"/>
    <property type="evidence" value="ECO:0007669"/>
    <property type="project" value="TreeGrafter"/>
</dbReference>
<dbReference type="InterPro" id="IPR000847">
    <property type="entry name" value="LysR_HTH_N"/>
</dbReference>
<dbReference type="Proteomes" id="UP000823912">
    <property type="component" value="Unassembled WGS sequence"/>
</dbReference>
<dbReference type="InterPro" id="IPR036388">
    <property type="entry name" value="WH-like_DNA-bd_sf"/>
</dbReference>
<evidence type="ECO:0000256" key="3">
    <source>
        <dbReference type="ARBA" id="ARBA00023125"/>
    </source>
</evidence>
<dbReference type="InterPro" id="IPR036390">
    <property type="entry name" value="WH_DNA-bd_sf"/>
</dbReference>